<dbReference type="RefSeq" id="WP_203996775.1">
    <property type="nucleotide sequence ID" value="NZ_BOPG01000031.1"/>
</dbReference>
<dbReference type="InterPro" id="IPR003696">
    <property type="entry name" value="Carbtransf_dom"/>
</dbReference>
<reference evidence="4" key="1">
    <citation type="submission" date="2021-01" db="EMBL/GenBank/DDBJ databases">
        <title>Whole genome shotgun sequence of Virgisporangium aurantiacum NBRC 16421.</title>
        <authorList>
            <person name="Komaki H."/>
            <person name="Tamura T."/>
        </authorList>
    </citation>
    <scope>NUCLEOTIDE SEQUENCE</scope>
    <source>
        <strain evidence="4">NBRC 16421</strain>
    </source>
</reference>
<dbReference type="Pfam" id="PF16861">
    <property type="entry name" value="Carbam_trans_C"/>
    <property type="match status" value="1"/>
</dbReference>
<name>A0A8J3Z6T2_9ACTN</name>
<evidence type="ECO:0000259" key="3">
    <source>
        <dbReference type="Pfam" id="PF16861"/>
    </source>
</evidence>
<dbReference type="SUPFAM" id="SSF53067">
    <property type="entry name" value="Actin-like ATPase domain"/>
    <property type="match status" value="1"/>
</dbReference>
<evidence type="ECO:0000313" key="5">
    <source>
        <dbReference type="Proteomes" id="UP000612585"/>
    </source>
</evidence>
<protein>
    <submittedName>
        <fullName evidence="4">Carbamoyltransferase</fullName>
    </submittedName>
</protein>
<accession>A0A8J3Z6T2</accession>
<comment type="caution">
    <text evidence="4">The sequence shown here is derived from an EMBL/GenBank/DDBJ whole genome shotgun (WGS) entry which is preliminary data.</text>
</comment>
<dbReference type="PANTHER" id="PTHR34847">
    <property type="entry name" value="NODULATION PROTEIN U"/>
    <property type="match status" value="1"/>
</dbReference>
<proteinExistence type="inferred from homology"/>
<keyword evidence="5" id="KW-1185">Reference proteome</keyword>
<dbReference type="Gene3D" id="3.90.870.20">
    <property type="entry name" value="Carbamoyltransferase, C-terminal domain"/>
    <property type="match status" value="1"/>
</dbReference>
<dbReference type="GO" id="GO:0003824">
    <property type="term" value="F:catalytic activity"/>
    <property type="evidence" value="ECO:0007669"/>
    <property type="project" value="InterPro"/>
</dbReference>
<dbReference type="PANTHER" id="PTHR34847:SF1">
    <property type="entry name" value="NODULATION PROTEIN U"/>
    <property type="match status" value="1"/>
</dbReference>
<sequence>MAILGLYDGHNSCAAVISEETGDIVAAVEEERFSRIKNHDSRRPGVPGPVRSIAYCVEQSAEPITHVALALAAPDDLVRLATNAFLDAVRDGESARLDSVALGGGDFFDLLQLPRFTQARRIAKCLATLRSTGVDAGYRARPGAAVVRHVPHHTAHAAGAFLRAPDDDALVVVLDGMGDGLSGLIARGRGHGMRPLDTIDAARSLGHLYSAFTVACGFEGLRHEGKVTALAASGKVNEAVYTRLADLFRYDPATGRWRGGLGTGLPLGPYPHRLMIEYHERVQKLVANIPVEDAAATVQQFTEDIICELIRYHLAVDQVGTVVVAGGLFANVSVNRRIADLAGVDRLFVHPAMSDAGLAVGAASHLFAELHGRRPPAMGDAFLGPGYSDREAADAFRSAGFSVRSDVDPEEHLAGALAAGHIVARFVGRGEYGPRALGNRSIFAPCDASVPPVLNRMLRRSELMPFAPMTLADEADDLYQGLRTVSWSAEYMTVAVACSRTMRERSPGAVHRDGTARPQIVRPAQSDLHSLLASYRSRTGSGTLINTSLNIHEEPMVLNPHDAVRSITTAGIEQVQVGGLICSRS</sequence>
<feature type="domain" description="Carbamoyltransferase" evidence="2">
    <location>
        <begin position="3"/>
        <end position="363"/>
    </location>
</feature>
<evidence type="ECO:0000256" key="1">
    <source>
        <dbReference type="ARBA" id="ARBA00006129"/>
    </source>
</evidence>
<evidence type="ECO:0000259" key="2">
    <source>
        <dbReference type="Pfam" id="PF02543"/>
    </source>
</evidence>
<dbReference type="InterPro" id="IPR031730">
    <property type="entry name" value="Carbam_trans_C"/>
</dbReference>
<dbReference type="InterPro" id="IPR038152">
    <property type="entry name" value="Carbam_trans_C_sf"/>
</dbReference>
<dbReference type="InterPro" id="IPR051338">
    <property type="entry name" value="NodU/CmcH_Carbamoyltrnsfr"/>
</dbReference>
<feature type="domain" description="Carbamoyltransferase C-terminal" evidence="3">
    <location>
        <begin position="415"/>
        <end position="582"/>
    </location>
</feature>
<comment type="similarity">
    <text evidence="1">Belongs to the NodU/CmcH family.</text>
</comment>
<dbReference type="Pfam" id="PF02543">
    <property type="entry name" value="Carbam_trans_N"/>
    <property type="match status" value="1"/>
</dbReference>
<organism evidence="4 5">
    <name type="scientific">Virgisporangium aurantiacum</name>
    <dbReference type="NCBI Taxonomy" id="175570"/>
    <lineage>
        <taxon>Bacteria</taxon>
        <taxon>Bacillati</taxon>
        <taxon>Actinomycetota</taxon>
        <taxon>Actinomycetes</taxon>
        <taxon>Micromonosporales</taxon>
        <taxon>Micromonosporaceae</taxon>
        <taxon>Virgisporangium</taxon>
    </lineage>
</organism>
<dbReference type="Proteomes" id="UP000612585">
    <property type="component" value="Unassembled WGS sequence"/>
</dbReference>
<dbReference type="AlphaFoldDB" id="A0A8J3Z6T2"/>
<dbReference type="InterPro" id="IPR043129">
    <property type="entry name" value="ATPase_NBD"/>
</dbReference>
<dbReference type="EMBL" id="BOPG01000031">
    <property type="protein sequence ID" value="GIJ57442.1"/>
    <property type="molecule type" value="Genomic_DNA"/>
</dbReference>
<dbReference type="CDD" id="cd24100">
    <property type="entry name" value="ASKHA_NBD_MJ1051-like_N"/>
    <property type="match status" value="1"/>
</dbReference>
<dbReference type="Gene3D" id="3.30.420.40">
    <property type="match status" value="2"/>
</dbReference>
<gene>
    <name evidence="4" type="ORF">Vau01_049580</name>
</gene>
<evidence type="ECO:0000313" key="4">
    <source>
        <dbReference type="EMBL" id="GIJ57442.1"/>
    </source>
</evidence>